<organism evidence="1">
    <name type="scientific">viral metagenome</name>
    <dbReference type="NCBI Taxonomy" id="1070528"/>
    <lineage>
        <taxon>unclassified sequences</taxon>
        <taxon>metagenomes</taxon>
        <taxon>organismal metagenomes</taxon>
    </lineage>
</organism>
<evidence type="ECO:0000313" key="1">
    <source>
        <dbReference type="EMBL" id="QHU03514.1"/>
    </source>
</evidence>
<proteinExistence type="predicted"/>
<reference evidence="1" key="1">
    <citation type="journal article" date="2020" name="Nature">
        <title>Giant virus diversity and host interactions through global metagenomics.</title>
        <authorList>
            <person name="Schulz F."/>
            <person name="Roux S."/>
            <person name="Paez-Espino D."/>
            <person name="Jungbluth S."/>
            <person name="Walsh D.A."/>
            <person name="Denef V.J."/>
            <person name="McMahon K.D."/>
            <person name="Konstantinidis K.T."/>
            <person name="Eloe-Fadrosh E.A."/>
            <person name="Kyrpides N.C."/>
            <person name="Woyke T."/>
        </authorList>
    </citation>
    <scope>NUCLEOTIDE SEQUENCE</scope>
    <source>
        <strain evidence="1">GVMAG-M-3300027206-1</strain>
    </source>
</reference>
<sequence length="176" mass="20293">MELTYKHTKIYDWVGDDKLRTSILKGIHKIENSKVLLKKCAYEAEISEILEWMYIDARYKDAEHPDGTDIEIKKGASTEFIFDGVRYAEMYKGTSAEAVGARDGIHLFINFKTRDTHQIKGIMIVPNWMVVKMTIPSKDIADAELKLFEARKAMNQGLNSQAKIRINRMIEAFNKM</sequence>
<dbReference type="AlphaFoldDB" id="A0A6C0JIQ3"/>
<name>A0A6C0JIQ3_9ZZZZ</name>
<accession>A0A6C0JIQ3</accession>
<protein>
    <submittedName>
        <fullName evidence="1">Uncharacterized protein</fullName>
    </submittedName>
</protein>
<dbReference type="EMBL" id="MN740383">
    <property type="protein sequence ID" value="QHU03514.1"/>
    <property type="molecule type" value="Genomic_DNA"/>
</dbReference>